<evidence type="ECO:0000256" key="1">
    <source>
        <dbReference type="SAM" id="Coils"/>
    </source>
</evidence>
<keyword evidence="3" id="KW-1185">Reference proteome</keyword>
<proteinExistence type="predicted"/>
<comment type="caution">
    <text evidence="2">The sequence shown here is derived from an EMBL/GenBank/DDBJ whole genome shotgun (WGS) entry which is preliminary data.</text>
</comment>
<reference evidence="2 3" key="1">
    <citation type="submission" date="2019-07" db="EMBL/GenBank/DDBJ databases">
        <title>Whole genome shotgun sequence of Rhizobium naphthalenivorans NBRC 107585.</title>
        <authorList>
            <person name="Hosoyama A."/>
            <person name="Uohara A."/>
            <person name="Ohji S."/>
            <person name="Ichikawa N."/>
        </authorList>
    </citation>
    <scope>NUCLEOTIDE SEQUENCE [LARGE SCALE GENOMIC DNA]</scope>
    <source>
        <strain evidence="2 3">NBRC 107585</strain>
    </source>
</reference>
<feature type="coiled-coil region" evidence="1">
    <location>
        <begin position="67"/>
        <end position="94"/>
    </location>
</feature>
<dbReference type="EMBL" id="BJZP01000002">
    <property type="protein sequence ID" value="GEO83540.1"/>
    <property type="molecule type" value="Genomic_DNA"/>
</dbReference>
<accession>A0A512HDV8</accession>
<dbReference type="AlphaFoldDB" id="A0A512HDV8"/>
<protein>
    <submittedName>
        <fullName evidence="2">Uncharacterized protein</fullName>
    </submittedName>
</protein>
<sequence length="146" mass="16374">MRPMTTTVCFIVMAGFAAPLADPLAARAQDADLARFTLEKTENGFVRLDRKTGALTLCREKDGTLTCRMAADERAAYEEELDRLEKRVDALEHAMATGQPLLKPEPLPSDEEVERSIGIMERFMRSFFGLVEEFKQKDEGTSPDKT</sequence>
<organism evidence="2 3">
    <name type="scientific">Ciceribacter naphthalenivorans</name>
    <dbReference type="NCBI Taxonomy" id="1118451"/>
    <lineage>
        <taxon>Bacteria</taxon>
        <taxon>Pseudomonadati</taxon>
        <taxon>Pseudomonadota</taxon>
        <taxon>Alphaproteobacteria</taxon>
        <taxon>Hyphomicrobiales</taxon>
        <taxon>Rhizobiaceae</taxon>
        <taxon>Ciceribacter</taxon>
    </lineage>
</organism>
<gene>
    <name evidence="2" type="ORF">RNA01_04720</name>
</gene>
<keyword evidence="1" id="KW-0175">Coiled coil</keyword>
<dbReference type="Proteomes" id="UP000321717">
    <property type="component" value="Unassembled WGS sequence"/>
</dbReference>
<name>A0A512HDV8_9HYPH</name>
<evidence type="ECO:0000313" key="2">
    <source>
        <dbReference type="EMBL" id="GEO83540.1"/>
    </source>
</evidence>
<evidence type="ECO:0000313" key="3">
    <source>
        <dbReference type="Proteomes" id="UP000321717"/>
    </source>
</evidence>